<evidence type="ECO:0000313" key="1">
    <source>
        <dbReference type="EMBL" id="UTU49830.1"/>
    </source>
</evidence>
<protein>
    <submittedName>
        <fullName evidence="1">Uncharacterized protein</fullName>
    </submittedName>
</protein>
<evidence type="ECO:0000313" key="2">
    <source>
        <dbReference type="Proteomes" id="UP001060070"/>
    </source>
</evidence>
<organism evidence="1 2">
    <name type="scientific">Mesorhizobium ciceri</name>
    <dbReference type="NCBI Taxonomy" id="39645"/>
    <lineage>
        <taxon>Bacteria</taxon>
        <taxon>Pseudomonadati</taxon>
        <taxon>Pseudomonadota</taxon>
        <taxon>Alphaproteobacteria</taxon>
        <taxon>Hyphomicrobiales</taxon>
        <taxon>Phyllobacteriaceae</taxon>
        <taxon>Mesorhizobium</taxon>
    </lineage>
</organism>
<dbReference type="EMBL" id="CP088147">
    <property type="protein sequence ID" value="UTU49830.1"/>
    <property type="molecule type" value="Genomic_DNA"/>
</dbReference>
<dbReference type="Proteomes" id="UP001060070">
    <property type="component" value="Chromosome"/>
</dbReference>
<sequence>MLTQNAQSCKKHVHSWLTSHWRKSMPNTHVPAAGEAMPGAEVMPIIGRFSRRPIVIMGDVTIAAAAMQIERDAASIASSLAMIHGGRCRVQIDHETGFVLVVRRSS</sequence>
<name>A0AB38T4I6_9HYPH</name>
<keyword evidence="2" id="KW-1185">Reference proteome</keyword>
<reference evidence="1 2" key="1">
    <citation type="journal article" date="2022" name="Microbiol. Resour. Announc.">
        <title>Complete Genome Sequence of Mesorhizobium ciceri Strain R30, a Rhizobium Used as a Commercial Inoculant for Chickpea in Argentina.</title>
        <authorList>
            <person name="Foresto E."/>
            <person name="Revale S."/>
            <person name="Primo E."/>
            <person name="Nievas F."/>
            <person name="Carezzano E."/>
            <person name="Puente M."/>
            <person name="Alzari P."/>
            <person name="Mart M."/>
            <person name="Ben-Assaya M."/>
            <person name="Mornico D."/>
            <person name="Santoro M."/>
            <person name="Mart F."/>
            <person name="Giordano W."/>
            <person name="Bogino P."/>
        </authorList>
    </citation>
    <scope>NUCLEOTIDE SEQUENCE [LARGE SCALE GENOMIC DNA]</scope>
    <source>
        <strain evidence="1 2">R30</strain>
    </source>
</reference>
<accession>A0AB38T4I6</accession>
<dbReference type="AlphaFoldDB" id="A0AB38T4I6"/>
<proteinExistence type="predicted"/>
<dbReference type="RefSeq" id="WP_255337191.1">
    <property type="nucleotide sequence ID" value="NZ_CP088147.1"/>
</dbReference>
<gene>
    <name evidence="1" type="ORF">LRP29_20310</name>
</gene>